<evidence type="ECO:0000313" key="2">
    <source>
        <dbReference type="Proteomes" id="UP001056291"/>
    </source>
</evidence>
<keyword evidence="2" id="KW-1185">Reference proteome</keyword>
<dbReference type="NCBIfam" id="NF009435">
    <property type="entry name" value="PRK12794.1"/>
    <property type="match status" value="1"/>
</dbReference>
<dbReference type="Proteomes" id="UP001056291">
    <property type="component" value="Chromosome"/>
</dbReference>
<gene>
    <name evidence="1" type="primary">flaF</name>
    <name evidence="1" type="ORF">NBZ79_03665</name>
</gene>
<proteinExistence type="predicted"/>
<keyword evidence="1" id="KW-0969">Cilium</keyword>
<dbReference type="EMBL" id="CP098747">
    <property type="protein sequence ID" value="USG62070.1"/>
    <property type="molecule type" value="Genomic_DNA"/>
</dbReference>
<dbReference type="Pfam" id="PF07309">
    <property type="entry name" value="FlaF"/>
    <property type="match status" value="1"/>
</dbReference>
<dbReference type="RefSeq" id="WP_251935628.1">
    <property type="nucleotide sequence ID" value="NZ_CP098747.1"/>
</dbReference>
<keyword evidence="1" id="KW-0282">Flagellum</keyword>
<organism evidence="1 2">
    <name type="scientific">Sneathiella marina</name>
    <dbReference type="NCBI Taxonomy" id="2950108"/>
    <lineage>
        <taxon>Bacteria</taxon>
        <taxon>Pseudomonadati</taxon>
        <taxon>Pseudomonadota</taxon>
        <taxon>Alphaproteobacteria</taxon>
        <taxon>Sneathiellales</taxon>
        <taxon>Sneathiellaceae</taxon>
        <taxon>Sneathiella</taxon>
    </lineage>
</organism>
<dbReference type="InterPro" id="IPR010845">
    <property type="entry name" value="FlaF"/>
</dbReference>
<evidence type="ECO:0000313" key="1">
    <source>
        <dbReference type="EMBL" id="USG62070.1"/>
    </source>
</evidence>
<sequence length="125" mass="13899">MSVAAYQKANQNTEDPKQTEYRAFALFTRAMEEVGEEDHVERVKAVANNRQLWLTLQRDLTSEENGLPLALKGQLLSIALWVGRYSSQAMRGEAELAPLITVNKQIMEGLKPATSAQPPKAEATQ</sequence>
<keyword evidence="1" id="KW-0966">Cell projection</keyword>
<reference evidence="1" key="1">
    <citation type="submission" date="2022-06" db="EMBL/GenBank/DDBJ databases">
        <title>Sneathiella actinostolidae sp. nov., isolated from a sea anemonein the Western Pacific Ocean.</title>
        <authorList>
            <person name="Wei M.J."/>
        </authorList>
    </citation>
    <scope>NUCLEOTIDE SEQUENCE</scope>
    <source>
        <strain evidence="1">PHK-P5</strain>
    </source>
</reference>
<name>A0ABY4W4E9_9PROT</name>
<accession>A0ABY4W4E9</accession>
<protein>
    <submittedName>
        <fullName evidence="1">Flagellar biosynthesis regulator FlaF</fullName>
    </submittedName>
</protein>